<keyword evidence="14" id="KW-1185">Reference proteome</keyword>
<dbReference type="InterPro" id="IPR001278">
    <property type="entry name" value="Arg-tRNA-ligase"/>
</dbReference>
<dbReference type="Proteomes" id="UP001243364">
    <property type="component" value="Unassembled WGS sequence"/>
</dbReference>
<evidence type="ECO:0000259" key="12">
    <source>
        <dbReference type="SMART" id="SM01016"/>
    </source>
</evidence>
<evidence type="ECO:0000256" key="9">
    <source>
        <dbReference type="HAMAP-Rule" id="MF_00123"/>
    </source>
</evidence>
<keyword evidence="5 9" id="KW-0067">ATP-binding</keyword>
<dbReference type="SUPFAM" id="SSF52374">
    <property type="entry name" value="Nucleotidylyl transferase"/>
    <property type="match status" value="1"/>
</dbReference>
<dbReference type="SMART" id="SM01016">
    <property type="entry name" value="Arg_tRNA_synt_N"/>
    <property type="match status" value="1"/>
</dbReference>
<proteinExistence type="inferred from homology"/>
<dbReference type="RefSeq" id="WP_307045192.1">
    <property type="nucleotide sequence ID" value="NZ_JAUSYA010000001.1"/>
</dbReference>
<evidence type="ECO:0000256" key="6">
    <source>
        <dbReference type="ARBA" id="ARBA00022917"/>
    </source>
</evidence>
<dbReference type="GO" id="GO:0004814">
    <property type="term" value="F:arginine-tRNA ligase activity"/>
    <property type="evidence" value="ECO:0007669"/>
    <property type="project" value="UniProtKB-EC"/>
</dbReference>
<dbReference type="InterPro" id="IPR036695">
    <property type="entry name" value="Arg-tRNA-synth_N_sf"/>
</dbReference>
<evidence type="ECO:0000313" key="14">
    <source>
        <dbReference type="Proteomes" id="UP001243364"/>
    </source>
</evidence>
<reference evidence="13 14" key="1">
    <citation type="submission" date="2023-07" db="EMBL/GenBank/DDBJ databases">
        <title>Comparative genomics of wheat-associated soil bacteria to identify genetic determinants of phenazine resistance.</title>
        <authorList>
            <person name="Mouncey N."/>
        </authorList>
    </citation>
    <scope>NUCLEOTIDE SEQUENCE [LARGE SCALE GENOMIC DNA]</scope>
    <source>
        <strain evidence="13 14">W4I19-2</strain>
    </source>
</reference>
<protein>
    <recommendedName>
        <fullName evidence="9">Arginine--tRNA ligase</fullName>
        <ecNumber evidence="9">6.1.1.19</ecNumber>
    </recommendedName>
    <alternativeName>
        <fullName evidence="9">Arginyl-tRNA synthetase</fullName>
        <shortName evidence="9">ArgRS</shortName>
    </alternativeName>
</protein>
<keyword evidence="2 9" id="KW-0963">Cytoplasm</keyword>
<name>A0ABU0Q4B9_STRAH</name>
<comment type="subunit">
    <text evidence="9">Monomer.</text>
</comment>
<evidence type="ECO:0000259" key="11">
    <source>
        <dbReference type="SMART" id="SM00836"/>
    </source>
</evidence>
<dbReference type="HAMAP" id="MF_00123">
    <property type="entry name" value="Arg_tRNA_synth"/>
    <property type="match status" value="1"/>
</dbReference>
<dbReference type="CDD" id="cd00671">
    <property type="entry name" value="ArgRS_core"/>
    <property type="match status" value="1"/>
</dbReference>
<keyword evidence="6 9" id="KW-0648">Protein biosynthesis</keyword>
<dbReference type="SMART" id="SM00836">
    <property type="entry name" value="DALR_1"/>
    <property type="match status" value="1"/>
</dbReference>
<dbReference type="InterPro" id="IPR035684">
    <property type="entry name" value="ArgRS_core"/>
</dbReference>
<keyword evidence="3 9" id="KW-0436">Ligase</keyword>
<dbReference type="Gene3D" id="1.10.730.10">
    <property type="entry name" value="Isoleucyl-tRNA Synthetase, Domain 1"/>
    <property type="match status" value="1"/>
</dbReference>
<keyword evidence="7 9" id="KW-0030">Aminoacyl-tRNA synthetase</keyword>
<evidence type="ECO:0000313" key="13">
    <source>
        <dbReference type="EMBL" id="MDQ0685506.1"/>
    </source>
</evidence>
<dbReference type="PROSITE" id="PS00178">
    <property type="entry name" value="AA_TRNA_LIGASE_I"/>
    <property type="match status" value="1"/>
</dbReference>
<dbReference type="SUPFAM" id="SSF55190">
    <property type="entry name" value="Arginyl-tRNA synthetase (ArgRS), N-terminal 'additional' domain"/>
    <property type="match status" value="1"/>
</dbReference>
<dbReference type="PANTHER" id="PTHR11956:SF5">
    <property type="entry name" value="ARGININE--TRNA LIGASE, CYTOPLASMIC"/>
    <property type="match status" value="1"/>
</dbReference>
<dbReference type="InterPro" id="IPR008909">
    <property type="entry name" value="DALR_anticod-bd"/>
</dbReference>
<comment type="similarity">
    <text evidence="1 9 10">Belongs to the class-I aminoacyl-tRNA synthetase family.</text>
</comment>
<dbReference type="SUPFAM" id="SSF47323">
    <property type="entry name" value="Anticodon-binding domain of a subclass of class I aminoacyl-tRNA synthetases"/>
    <property type="match status" value="1"/>
</dbReference>
<comment type="subcellular location">
    <subcellularLocation>
        <location evidence="9">Cytoplasm</location>
    </subcellularLocation>
</comment>
<dbReference type="NCBIfam" id="TIGR00456">
    <property type="entry name" value="argS"/>
    <property type="match status" value="1"/>
</dbReference>
<dbReference type="InterPro" id="IPR005148">
    <property type="entry name" value="Arg-tRNA-synth_N"/>
</dbReference>
<dbReference type="InterPro" id="IPR001412">
    <property type="entry name" value="aa-tRNA-synth_I_CS"/>
</dbReference>
<dbReference type="Gene3D" id="3.40.50.620">
    <property type="entry name" value="HUPs"/>
    <property type="match status" value="1"/>
</dbReference>
<evidence type="ECO:0000256" key="10">
    <source>
        <dbReference type="RuleBase" id="RU363038"/>
    </source>
</evidence>
<dbReference type="CDD" id="cd07956">
    <property type="entry name" value="Anticodon_Ia_Arg"/>
    <property type="match status" value="1"/>
</dbReference>
<evidence type="ECO:0000256" key="4">
    <source>
        <dbReference type="ARBA" id="ARBA00022741"/>
    </source>
</evidence>
<dbReference type="InterPro" id="IPR014729">
    <property type="entry name" value="Rossmann-like_a/b/a_fold"/>
</dbReference>
<dbReference type="Pfam" id="PF03485">
    <property type="entry name" value="Arg_tRNA_synt_N"/>
    <property type="match status" value="1"/>
</dbReference>
<comment type="caution">
    <text evidence="13">The sequence shown here is derived from an EMBL/GenBank/DDBJ whole genome shotgun (WGS) entry which is preliminary data.</text>
</comment>
<dbReference type="EC" id="6.1.1.19" evidence="9"/>
<feature type="domain" description="Arginyl tRNA synthetase N-terminal" evidence="12">
    <location>
        <begin position="9"/>
        <end position="88"/>
    </location>
</feature>
<evidence type="ECO:0000256" key="1">
    <source>
        <dbReference type="ARBA" id="ARBA00005594"/>
    </source>
</evidence>
<accession>A0ABU0Q4B9</accession>
<gene>
    <name evidence="9" type="primary">argS</name>
    <name evidence="13" type="ORF">QFZ56_004469</name>
</gene>
<sequence>MTSVTSLTDLVRQCLANALSATLPEAGADPLLRRSDRADFQANGILALAKKAKANPRELATQVVANVVSGEVIGEIEVSGPGFLNVTVTDEAITRNLAARYADDTARLGVPHAAQPGTTVIDYAQPNVAKEMHVGHLRSAVIGDAVVRILEFAGETVVRRHHIGDWGTQFGMLIQYLDEHPHELDHKDAEVSGEEAMSNLDRLYKAARRLFDSDEEFKTRARRRVVDLQAGDPHTLAAWQKFVDESKIYFFSVFEKLDMEIRDEDIVGESGYNDMLHETCRLLEESGVAVRSEGALCVFFDDVKGPDGNPVPLIVQKSDGGFGYAATDLSAIRDRVFQLKADTLLYVVDARQSLHFKMVFETARRAGWLNDDVTAHQLAFGTVLGKDGKPFKTREGETVRLVDLLDEAVDRATAVVGEKREKVGLTDREVAENGRYVGIGAVKYADLSTSAVRDYKFDLDQMVSLNGDTSVYLQYAYARIQSILRRAGEARPAAHPELALAPAERALGLHLDRFGETVAEVAAAYEPHKLAAYLYQLASLLTTFYDQCHVLSPDNAPEVVENRLFLVDLTARTLHRGMALLGIRTPERL</sequence>
<dbReference type="Pfam" id="PF05746">
    <property type="entry name" value="DALR_1"/>
    <property type="match status" value="1"/>
</dbReference>
<feature type="domain" description="DALR anticodon binding" evidence="11">
    <location>
        <begin position="473"/>
        <end position="589"/>
    </location>
</feature>
<dbReference type="PRINTS" id="PR01038">
    <property type="entry name" value="TRNASYNTHARG"/>
</dbReference>
<keyword evidence="4 9" id="KW-0547">Nucleotide-binding</keyword>
<evidence type="ECO:0000256" key="8">
    <source>
        <dbReference type="ARBA" id="ARBA00049339"/>
    </source>
</evidence>
<evidence type="ECO:0000256" key="7">
    <source>
        <dbReference type="ARBA" id="ARBA00023146"/>
    </source>
</evidence>
<evidence type="ECO:0000256" key="3">
    <source>
        <dbReference type="ARBA" id="ARBA00022598"/>
    </source>
</evidence>
<evidence type="ECO:0000256" key="5">
    <source>
        <dbReference type="ARBA" id="ARBA00022840"/>
    </source>
</evidence>
<dbReference type="Gene3D" id="3.30.1360.70">
    <property type="entry name" value="Arginyl tRNA synthetase N-terminal domain"/>
    <property type="match status" value="1"/>
</dbReference>
<feature type="short sequence motif" description="'HIGH' region" evidence="9">
    <location>
        <begin position="126"/>
        <end position="136"/>
    </location>
</feature>
<dbReference type="EMBL" id="JAUSYA010000001">
    <property type="protein sequence ID" value="MDQ0685506.1"/>
    <property type="molecule type" value="Genomic_DNA"/>
</dbReference>
<evidence type="ECO:0000256" key="2">
    <source>
        <dbReference type="ARBA" id="ARBA00022490"/>
    </source>
</evidence>
<organism evidence="13 14">
    <name type="scientific">Streptomyces achromogenes</name>
    <dbReference type="NCBI Taxonomy" id="67255"/>
    <lineage>
        <taxon>Bacteria</taxon>
        <taxon>Bacillati</taxon>
        <taxon>Actinomycetota</taxon>
        <taxon>Actinomycetes</taxon>
        <taxon>Kitasatosporales</taxon>
        <taxon>Streptomycetaceae</taxon>
        <taxon>Streptomyces</taxon>
    </lineage>
</organism>
<comment type="catalytic activity">
    <reaction evidence="8 9">
        <text>tRNA(Arg) + L-arginine + ATP = L-arginyl-tRNA(Arg) + AMP + diphosphate</text>
        <dbReference type="Rhea" id="RHEA:20301"/>
        <dbReference type="Rhea" id="RHEA-COMP:9658"/>
        <dbReference type="Rhea" id="RHEA-COMP:9673"/>
        <dbReference type="ChEBI" id="CHEBI:30616"/>
        <dbReference type="ChEBI" id="CHEBI:32682"/>
        <dbReference type="ChEBI" id="CHEBI:33019"/>
        <dbReference type="ChEBI" id="CHEBI:78442"/>
        <dbReference type="ChEBI" id="CHEBI:78513"/>
        <dbReference type="ChEBI" id="CHEBI:456215"/>
        <dbReference type="EC" id="6.1.1.19"/>
    </reaction>
</comment>
<dbReference type="InterPro" id="IPR009080">
    <property type="entry name" value="tRNAsynth_Ia_anticodon-bd"/>
</dbReference>
<dbReference type="PANTHER" id="PTHR11956">
    <property type="entry name" value="ARGINYL-TRNA SYNTHETASE"/>
    <property type="match status" value="1"/>
</dbReference>
<dbReference type="Pfam" id="PF00750">
    <property type="entry name" value="tRNA-synt_1d"/>
    <property type="match status" value="1"/>
</dbReference>